<reference evidence="1" key="1">
    <citation type="journal article" date="2015" name="Nature">
        <title>Complex archaea that bridge the gap between prokaryotes and eukaryotes.</title>
        <authorList>
            <person name="Spang A."/>
            <person name="Saw J.H."/>
            <person name="Jorgensen S.L."/>
            <person name="Zaremba-Niedzwiedzka K."/>
            <person name="Martijn J."/>
            <person name="Lind A.E."/>
            <person name="van Eijk R."/>
            <person name="Schleper C."/>
            <person name="Guy L."/>
            <person name="Ettema T.J."/>
        </authorList>
    </citation>
    <scope>NUCLEOTIDE SEQUENCE</scope>
</reference>
<gene>
    <name evidence="1" type="ORF">LCGC14_2731930</name>
</gene>
<comment type="caution">
    <text evidence="1">The sequence shown here is derived from an EMBL/GenBank/DDBJ whole genome shotgun (WGS) entry which is preliminary data.</text>
</comment>
<protein>
    <submittedName>
        <fullName evidence="1">Uncharacterized protein</fullName>
    </submittedName>
</protein>
<dbReference type="AlphaFoldDB" id="A0A0F9BYQ6"/>
<organism evidence="1">
    <name type="scientific">marine sediment metagenome</name>
    <dbReference type="NCBI Taxonomy" id="412755"/>
    <lineage>
        <taxon>unclassified sequences</taxon>
        <taxon>metagenomes</taxon>
        <taxon>ecological metagenomes</taxon>
    </lineage>
</organism>
<accession>A0A0F9BYQ6</accession>
<proteinExistence type="predicted"/>
<evidence type="ECO:0000313" key="1">
    <source>
        <dbReference type="EMBL" id="KKK89551.1"/>
    </source>
</evidence>
<name>A0A0F9BYQ6_9ZZZZ</name>
<feature type="non-terminal residue" evidence="1">
    <location>
        <position position="1"/>
    </location>
</feature>
<dbReference type="EMBL" id="LAZR01049476">
    <property type="protein sequence ID" value="KKK89551.1"/>
    <property type="molecule type" value="Genomic_DNA"/>
</dbReference>
<sequence length="96" mass="10440">DWADVLGGRRVPAGVAAQQRQGDADVVSPNRILQAKHRALPAWFIDGWTQAKVASVGTGKRALLCISTKPGSGKQAMHFVVEERGQWLQYEGRDDG</sequence>